<dbReference type="Proteomes" id="UP000285324">
    <property type="component" value="Unassembled WGS sequence"/>
</dbReference>
<dbReference type="InterPro" id="IPR020845">
    <property type="entry name" value="AMP-binding_CS"/>
</dbReference>
<sequence>MAGQRRQGRPQGRRAQDMNSPALPAVPDSVIHLLRDAARETPDLPALFFEGVRLNYAQYAGLAGALARRLGERVRPGDRVALLMQNSLDLAVATFAVHALRAQAVPLNPGYRERELAYMLHDAAPCMLLHDDSVKLDLHALCPGLDAGAILRIGNGAGLLEMLPQACALPEDLPRHEDLATLQYTGGTTGRPKGVNILHRQIAYNIAQREAWLPTRRESEVVLCVMPLFHVSAVAMSLYLSLHARGELVVMRRFDAARTIDAIAAHRVTLLPGAPAIFHDLLLNPALSPERMASLRACFSGAAPLPRETLARFEQRAGCPIYEGYGMSEAGPCLAFNPMHRPCKPGSVGLPVPGGELQVVDLDHGDRPLPPGQPGEIRVRGPHVMAGYRQPAQALRAGWFYTGDVAVLDDEGYLHLQGRRHDCINVGGFKVYPLEVEQVLLSRPEVGEAAAFGVADERLGQVVHAWVTPAPGQRLDPDALQAHCAAHLAGYKVPRRIGAAEALPRTSIGKLARGALAPVAAPGPISQ</sequence>
<evidence type="ECO:0000259" key="3">
    <source>
        <dbReference type="Pfam" id="PF13193"/>
    </source>
</evidence>
<gene>
    <name evidence="4" type="ORF">DY367_04490</name>
</gene>
<protein>
    <recommendedName>
        <fullName evidence="6">Long-chain-fatty-acid--CoA ligase</fullName>
    </recommendedName>
</protein>
<feature type="compositionally biased region" description="Basic residues" evidence="1">
    <location>
        <begin position="1"/>
        <end position="12"/>
    </location>
</feature>
<feature type="domain" description="AMP-binding enzyme C-terminal" evidence="3">
    <location>
        <begin position="435"/>
        <end position="510"/>
    </location>
</feature>
<dbReference type="InterPro" id="IPR050237">
    <property type="entry name" value="ATP-dep_AMP-bd_enzyme"/>
</dbReference>
<reference evidence="4 5" key="1">
    <citation type="submission" date="2018-08" db="EMBL/GenBank/DDBJ databases">
        <title>Achromobacter xylosoxidans Genome sequencing and assembly.</title>
        <authorList>
            <person name="Wang R."/>
            <person name="Rensing C."/>
            <person name="Li Y."/>
        </authorList>
    </citation>
    <scope>NUCLEOTIDE SEQUENCE [LARGE SCALE GENOMIC DNA]</scope>
    <source>
        <strain evidence="4 5">GD003A</strain>
    </source>
</reference>
<dbReference type="PROSITE" id="PS00455">
    <property type="entry name" value="AMP_BINDING"/>
    <property type="match status" value="1"/>
</dbReference>
<dbReference type="PANTHER" id="PTHR43767:SF1">
    <property type="entry name" value="NONRIBOSOMAL PEPTIDE SYNTHASE PES1 (EUROFUNG)-RELATED"/>
    <property type="match status" value="1"/>
</dbReference>
<dbReference type="PANTHER" id="PTHR43767">
    <property type="entry name" value="LONG-CHAIN-FATTY-ACID--COA LIGASE"/>
    <property type="match status" value="1"/>
</dbReference>
<dbReference type="SUPFAM" id="SSF56801">
    <property type="entry name" value="Acetyl-CoA synthetase-like"/>
    <property type="match status" value="1"/>
</dbReference>
<dbReference type="OrthoDB" id="9766486at2"/>
<dbReference type="EMBL" id="QVXO01000004">
    <property type="protein sequence ID" value="RPJ93177.1"/>
    <property type="molecule type" value="Genomic_DNA"/>
</dbReference>
<dbReference type="InterPro" id="IPR025110">
    <property type="entry name" value="AMP-bd_C"/>
</dbReference>
<comment type="caution">
    <text evidence="4">The sequence shown here is derived from an EMBL/GenBank/DDBJ whole genome shotgun (WGS) entry which is preliminary data.</text>
</comment>
<proteinExistence type="predicted"/>
<dbReference type="InterPro" id="IPR000873">
    <property type="entry name" value="AMP-dep_synth/lig_dom"/>
</dbReference>
<dbReference type="InterPro" id="IPR042099">
    <property type="entry name" value="ANL_N_sf"/>
</dbReference>
<evidence type="ECO:0008006" key="6">
    <source>
        <dbReference type="Google" id="ProtNLM"/>
    </source>
</evidence>
<dbReference type="AlphaFoldDB" id="A0A424WJA3"/>
<dbReference type="GO" id="GO:0016878">
    <property type="term" value="F:acid-thiol ligase activity"/>
    <property type="evidence" value="ECO:0007669"/>
    <property type="project" value="UniProtKB-ARBA"/>
</dbReference>
<evidence type="ECO:0000259" key="2">
    <source>
        <dbReference type="Pfam" id="PF00501"/>
    </source>
</evidence>
<name>A0A424WJA3_ALCXX</name>
<evidence type="ECO:0000256" key="1">
    <source>
        <dbReference type="SAM" id="MobiDB-lite"/>
    </source>
</evidence>
<dbReference type="Pfam" id="PF13193">
    <property type="entry name" value="AMP-binding_C"/>
    <property type="match status" value="1"/>
</dbReference>
<dbReference type="Gene3D" id="3.40.50.12780">
    <property type="entry name" value="N-terminal domain of ligase-like"/>
    <property type="match status" value="1"/>
</dbReference>
<feature type="region of interest" description="Disordered" evidence="1">
    <location>
        <begin position="1"/>
        <end position="24"/>
    </location>
</feature>
<evidence type="ECO:0000313" key="5">
    <source>
        <dbReference type="Proteomes" id="UP000285324"/>
    </source>
</evidence>
<evidence type="ECO:0000313" key="4">
    <source>
        <dbReference type="EMBL" id="RPJ93177.1"/>
    </source>
</evidence>
<accession>A0A424WJA3</accession>
<feature type="domain" description="AMP-dependent synthetase/ligase" evidence="2">
    <location>
        <begin position="35"/>
        <end position="388"/>
    </location>
</feature>
<dbReference type="Pfam" id="PF00501">
    <property type="entry name" value="AMP-binding"/>
    <property type="match status" value="1"/>
</dbReference>
<dbReference type="Gene3D" id="3.30.300.30">
    <property type="match status" value="1"/>
</dbReference>
<organism evidence="4 5">
    <name type="scientific">Alcaligenes xylosoxydans xylosoxydans</name>
    <name type="common">Achromobacter xylosoxidans</name>
    <dbReference type="NCBI Taxonomy" id="85698"/>
    <lineage>
        <taxon>Bacteria</taxon>
        <taxon>Pseudomonadati</taxon>
        <taxon>Pseudomonadota</taxon>
        <taxon>Betaproteobacteria</taxon>
        <taxon>Burkholderiales</taxon>
        <taxon>Alcaligenaceae</taxon>
        <taxon>Achromobacter</taxon>
    </lineage>
</organism>
<dbReference type="InterPro" id="IPR045851">
    <property type="entry name" value="AMP-bd_C_sf"/>
</dbReference>